<dbReference type="AlphaFoldDB" id="A0A1M6P0F5"/>
<dbReference type="UniPathway" id="UPA00028">
    <property type="reaction ID" value="UER00005"/>
</dbReference>
<dbReference type="Gene3D" id="3.40.50.620">
    <property type="entry name" value="HUPs"/>
    <property type="match status" value="1"/>
</dbReference>
<evidence type="ECO:0000256" key="6">
    <source>
        <dbReference type="ARBA" id="ARBA00022840"/>
    </source>
</evidence>
<reference evidence="9 10" key="1">
    <citation type="submission" date="2016-11" db="EMBL/GenBank/DDBJ databases">
        <authorList>
            <person name="Jaros S."/>
            <person name="Januszkiewicz K."/>
            <person name="Wedrychowicz H."/>
        </authorList>
    </citation>
    <scope>NUCLEOTIDE SEQUENCE [LARGE SCALE GENOMIC DNA]</scope>
    <source>
        <strain evidence="9 10">DSM 14501</strain>
    </source>
</reference>
<keyword evidence="8" id="KW-0963">Cytoplasm</keyword>
<feature type="binding site" evidence="8">
    <location>
        <position position="61"/>
    </location>
    <ligand>
        <name>beta-alanine</name>
        <dbReference type="ChEBI" id="CHEBI:57966"/>
    </ligand>
</feature>
<evidence type="ECO:0000256" key="8">
    <source>
        <dbReference type="HAMAP-Rule" id="MF_00158"/>
    </source>
</evidence>
<dbReference type="CDD" id="cd00560">
    <property type="entry name" value="PanC"/>
    <property type="match status" value="1"/>
</dbReference>
<dbReference type="GO" id="GO:0005524">
    <property type="term" value="F:ATP binding"/>
    <property type="evidence" value="ECO:0007669"/>
    <property type="project" value="UniProtKB-KW"/>
</dbReference>
<dbReference type="HAMAP" id="MF_00158">
    <property type="entry name" value="PanC"/>
    <property type="match status" value="1"/>
</dbReference>
<comment type="catalytic activity">
    <reaction evidence="7 8">
        <text>(R)-pantoate + beta-alanine + ATP = (R)-pantothenate + AMP + diphosphate + H(+)</text>
        <dbReference type="Rhea" id="RHEA:10912"/>
        <dbReference type="ChEBI" id="CHEBI:15378"/>
        <dbReference type="ChEBI" id="CHEBI:15980"/>
        <dbReference type="ChEBI" id="CHEBI:29032"/>
        <dbReference type="ChEBI" id="CHEBI:30616"/>
        <dbReference type="ChEBI" id="CHEBI:33019"/>
        <dbReference type="ChEBI" id="CHEBI:57966"/>
        <dbReference type="ChEBI" id="CHEBI:456215"/>
        <dbReference type="EC" id="6.3.2.1"/>
    </reaction>
</comment>
<organism evidence="9 10">
    <name type="scientific">Caminicella sporogenes DSM 14501</name>
    <dbReference type="NCBI Taxonomy" id="1121266"/>
    <lineage>
        <taxon>Bacteria</taxon>
        <taxon>Bacillati</taxon>
        <taxon>Bacillota</taxon>
        <taxon>Clostridia</taxon>
        <taxon>Peptostreptococcales</taxon>
        <taxon>Caminicellaceae</taxon>
        <taxon>Caminicella</taxon>
    </lineage>
</organism>
<dbReference type="InterPro" id="IPR004821">
    <property type="entry name" value="Cyt_trans-like"/>
</dbReference>
<comment type="pathway">
    <text evidence="1 8">Cofactor biosynthesis; (R)-pantothenate biosynthesis; (R)-pantothenate from (R)-pantoate and beta-alanine: step 1/1.</text>
</comment>
<feature type="binding site" evidence="8">
    <location>
        <begin position="185"/>
        <end position="188"/>
    </location>
    <ligand>
        <name>ATP</name>
        <dbReference type="ChEBI" id="CHEBI:30616"/>
    </ligand>
</feature>
<keyword evidence="10" id="KW-1185">Reference proteome</keyword>
<feature type="binding site" evidence="8">
    <location>
        <position position="154"/>
    </location>
    <ligand>
        <name>(R)-pantoate</name>
        <dbReference type="ChEBI" id="CHEBI:15980"/>
    </ligand>
</feature>
<evidence type="ECO:0000256" key="4">
    <source>
        <dbReference type="ARBA" id="ARBA00022655"/>
    </source>
</evidence>
<dbReference type="PANTHER" id="PTHR21299:SF1">
    <property type="entry name" value="PANTOATE--BETA-ALANINE LIGASE"/>
    <property type="match status" value="1"/>
</dbReference>
<accession>A0A1M6P0F5</accession>
<dbReference type="Gene3D" id="3.30.1300.10">
    <property type="entry name" value="Pantoate-beta-alanine ligase, C-terminal domain"/>
    <property type="match status" value="1"/>
</dbReference>
<evidence type="ECO:0000256" key="7">
    <source>
        <dbReference type="ARBA" id="ARBA00048258"/>
    </source>
</evidence>
<evidence type="ECO:0000256" key="3">
    <source>
        <dbReference type="ARBA" id="ARBA00022598"/>
    </source>
</evidence>
<dbReference type="InterPro" id="IPR003721">
    <property type="entry name" value="Pantoate_ligase"/>
</dbReference>
<keyword evidence="6 8" id="KW-0067">ATP-binding</keyword>
<protein>
    <recommendedName>
        <fullName evidence="8">Pantothenate synthetase</fullName>
        <shortName evidence="8">PS</shortName>
        <ecNumber evidence="8">6.3.2.1</ecNumber>
    </recommendedName>
    <alternativeName>
        <fullName evidence="8">Pantoate--beta-alanine ligase</fullName>
    </alternativeName>
    <alternativeName>
        <fullName evidence="8">Pantoate-activating enzyme</fullName>
    </alternativeName>
</protein>
<sequence>MKIIHTIKEIREEVKAARRSGKSIGFVPTMGFLHEGHLSLIKKAREENDFVVVSIFVNPTQFGPEEDLESYPRDLERDSRLSEEAGADVIFNPTAEEMYPEGYSTYVEIEGELTKKLCGISRPGHFKGVTTVVSKLFNIVTPDRAYFGQKDAQQVAVIEQMVRDLNFDVKIVPCPIVREKDGLAMSSRNTYLSKEERKAALILSKTLFKAEEMIKNGERNSTKIRDFIINNIKSEPLANIDYVEIVDAKSLKYLNEIKGDVLIALAVKFGRARLLDNIRLEVK</sequence>
<dbReference type="Proteomes" id="UP000184082">
    <property type="component" value="Unassembled WGS sequence"/>
</dbReference>
<evidence type="ECO:0000256" key="1">
    <source>
        <dbReference type="ARBA" id="ARBA00004990"/>
    </source>
</evidence>
<dbReference type="RefSeq" id="WP_072966339.1">
    <property type="nucleotide sequence ID" value="NZ_FRAJ01000007.1"/>
</dbReference>
<dbReference type="GO" id="GO:0004592">
    <property type="term" value="F:pantoate-beta-alanine ligase activity"/>
    <property type="evidence" value="ECO:0007669"/>
    <property type="project" value="UniProtKB-UniRule"/>
</dbReference>
<comment type="function">
    <text evidence="8">Catalyzes the condensation of pantoate with beta-alanine in an ATP-dependent reaction via a pantoyl-adenylate intermediate.</text>
</comment>
<dbReference type="EC" id="6.3.2.1" evidence="8"/>
<dbReference type="PANTHER" id="PTHR21299">
    <property type="entry name" value="CYTIDYLATE KINASE/PANTOATE-BETA-ALANINE LIGASE"/>
    <property type="match status" value="1"/>
</dbReference>
<dbReference type="FunFam" id="3.40.50.620:FF:000013">
    <property type="entry name" value="Pantothenate synthetase"/>
    <property type="match status" value="1"/>
</dbReference>
<dbReference type="SUPFAM" id="SSF52374">
    <property type="entry name" value="Nucleotidylyl transferase"/>
    <property type="match status" value="1"/>
</dbReference>
<evidence type="ECO:0000313" key="9">
    <source>
        <dbReference type="EMBL" id="SHK01398.1"/>
    </source>
</evidence>
<gene>
    <name evidence="8" type="primary">panC</name>
    <name evidence="9" type="ORF">SAMN02745883_01051</name>
</gene>
<evidence type="ECO:0000256" key="5">
    <source>
        <dbReference type="ARBA" id="ARBA00022741"/>
    </source>
</evidence>
<dbReference type="InterPro" id="IPR042176">
    <property type="entry name" value="Pantoate_ligase_C"/>
</dbReference>
<evidence type="ECO:0000256" key="2">
    <source>
        <dbReference type="ARBA" id="ARBA00009256"/>
    </source>
</evidence>
<comment type="miscellaneous">
    <text evidence="8">The reaction proceeds by a bi uni uni bi ping pong mechanism.</text>
</comment>
<feature type="binding site" evidence="8">
    <location>
        <position position="177"/>
    </location>
    <ligand>
        <name>ATP</name>
        <dbReference type="ChEBI" id="CHEBI:30616"/>
    </ligand>
</feature>
<dbReference type="InterPro" id="IPR014729">
    <property type="entry name" value="Rossmann-like_a/b/a_fold"/>
</dbReference>
<dbReference type="EMBL" id="FRAJ01000007">
    <property type="protein sequence ID" value="SHK01398.1"/>
    <property type="molecule type" value="Genomic_DNA"/>
</dbReference>
<comment type="similarity">
    <text evidence="2 8">Belongs to the pantothenate synthetase family.</text>
</comment>
<dbReference type="GO" id="GO:0005829">
    <property type="term" value="C:cytosol"/>
    <property type="evidence" value="ECO:0007669"/>
    <property type="project" value="TreeGrafter"/>
</dbReference>
<dbReference type="NCBIfam" id="TIGR00018">
    <property type="entry name" value="panC"/>
    <property type="match status" value="1"/>
</dbReference>
<evidence type="ECO:0000313" key="10">
    <source>
        <dbReference type="Proteomes" id="UP000184082"/>
    </source>
</evidence>
<feature type="binding site" evidence="8">
    <location>
        <position position="61"/>
    </location>
    <ligand>
        <name>(R)-pantoate</name>
        <dbReference type="ChEBI" id="CHEBI:15980"/>
    </ligand>
</feature>
<dbReference type="Pfam" id="PF02569">
    <property type="entry name" value="Pantoate_ligase"/>
    <property type="match status" value="1"/>
</dbReference>
<keyword evidence="3 8" id="KW-0436">Ligase</keyword>
<name>A0A1M6P0F5_9FIRM</name>
<dbReference type="STRING" id="1121266.SAMN02745883_01051"/>
<comment type="subcellular location">
    <subcellularLocation>
        <location evidence="8">Cytoplasm</location>
    </subcellularLocation>
</comment>
<keyword evidence="5 8" id="KW-0547">Nucleotide-binding</keyword>
<dbReference type="GO" id="GO:0015940">
    <property type="term" value="P:pantothenate biosynthetic process"/>
    <property type="evidence" value="ECO:0007669"/>
    <property type="project" value="UniProtKB-UniRule"/>
</dbReference>
<feature type="binding site" evidence="8">
    <location>
        <begin position="148"/>
        <end position="151"/>
    </location>
    <ligand>
        <name>ATP</name>
        <dbReference type="ChEBI" id="CHEBI:30616"/>
    </ligand>
</feature>
<dbReference type="NCBIfam" id="TIGR00125">
    <property type="entry name" value="cyt_tran_rel"/>
    <property type="match status" value="1"/>
</dbReference>
<keyword evidence="4 8" id="KW-0566">Pantothenate biosynthesis</keyword>
<proteinExistence type="inferred from homology"/>
<feature type="active site" description="Proton donor" evidence="8">
    <location>
        <position position="37"/>
    </location>
</feature>
<dbReference type="FunFam" id="3.30.1300.10:FF:000001">
    <property type="entry name" value="Pantothenate synthetase"/>
    <property type="match status" value="1"/>
</dbReference>
<feature type="binding site" evidence="8">
    <location>
        <begin position="30"/>
        <end position="37"/>
    </location>
    <ligand>
        <name>ATP</name>
        <dbReference type="ChEBI" id="CHEBI:30616"/>
    </ligand>
</feature>
<comment type="subunit">
    <text evidence="8">Homodimer.</text>
</comment>